<dbReference type="PANTHER" id="PTHR30121">
    <property type="entry name" value="UNCHARACTERIZED PROTEIN YJGR-RELATED"/>
    <property type="match status" value="1"/>
</dbReference>
<organism evidence="2 3">
    <name type="scientific">Candidatus Nomurabacteria bacterium GW2011_GWB1_37_5</name>
    <dbReference type="NCBI Taxonomy" id="1618742"/>
    <lineage>
        <taxon>Bacteria</taxon>
        <taxon>Candidatus Nomuraibacteriota</taxon>
    </lineage>
</organism>
<dbReference type="PANTHER" id="PTHR30121:SF6">
    <property type="entry name" value="SLR6007 PROTEIN"/>
    <property type="match status" value="1"/>
</dbReference>
<evidence type="ECO:0000313" key="2">
    <source>
        <dbReference type="EMBL" id="KKQ35643.1"/>
    </source>
</evidence>
<reference evidence="2 3" key="1">
    <citation type="journal article" date="2015" name="Nature">
        <title>rRNA introns, odd ribosomes, and small enigmatic genomes across a large radiation of phyla.</title>
        <authorList>
            <person name="Brown C.T."/>
            <person name="Hug L.A."/>
            <person name="Thomas B.C."/>
            <person name="Sharon I."/>
            <person name="Castelle C.J."/>
            <person name="Singh A."/>
            <person name="Wilkins M.J."/>
            <person name="Williams K.H."/>
            <person name="Banfield J.F."/>
        </authorList>
    </citation>
    <scope>NUCLEOTIDE SEQUENCE [LARGE SCALE GENOMIC DNA]</scope>
</reference>
<dbReference type="NCBIfam" id="NF045971">
    <property type="entry name" value="conju_CD1110"/>
    <property type="match status" value="1"/>
</dbReference>
<dbReference type="InterPro" id="IPR027417">
    <property type="entry name" value="P-loop_NTPase"/>
</dbReference>
<dbReference type="Pfam" id="PF19044">
    <property type="entry name" value="P-loop_TraG"/>
    <property type="match status" value="1"/>
</dbReference>
<dbReference type="AlphaFoldDB" id="A0A0G0GXE4"/>
<dbReference type="Gene3D" id="1.10.8.730">
    <property type="match status" value="1"/>
</dbReference>
<accession>A0A0G0GXE4</accession>
<dbReference type="InterPro" id="IPR043964">
    <property type="entry name" value="P-loop_TraG"/>
</dbReference>
<dbReference type="EMBL" id="LBTF01000009">
    <property type="protein sequence ID" value="KKQ35643.1"/>
    <property type="molecule type" value="Genomic_DNA"/>
</dbReference>
<dbReference type="InterPro" id="IPR051162">
    <property type="entry name" value="T4SS_component"/>
</dbReference>
<sequence length="727" mass="81884">MGIFDIFKKKSAQGEAEKDLLALLPEDIYKSATLELQDIIAPSALQIDSKKLVLGDRVAKTFFVISYPRFLTDNWFTPVINLDKIFDVSIFIHPIETSKILKQFQKKVAEVQSQINIREGKGLVRDPILDTAFRDLEGLRDRLQQATEKIFDVGLYITIYGSDENELFKTENEIKSILESRLIYVRPALFQQDEAFQSVVPIGNDDLKIYHKLNSEPLSSLFPFVSFDLTSDKGILYGINRHNSSLVIFDRFSMENYNSVIFAKSGAGKSFTTKLEILRTLMFDTEVIVIDPEREYEYLAEAVGGRYFNISLSSNHHINPFDLPIPREDEAPADVLRSHIINLVGLFRIMLGGLTPEEDALIDRAISETYALKDISVNSNFANVEPPLLSDFESVLAGMEGADSILVKLSKYTRGTWSTFINQPSNVDINKKMVVFSVRDMEDELKPVAMYIVTHFIWNAVRRNLKKRLLVVDEAWWMMKSEDTASFLFSIAKRGRKYYLGLCTITQDVADFMGTTYGVAIVANSSIQLLLKQSPSSIEKLQKTFNLTDEEKYLLLESGVGEGIFFAGLKHVAIKIIASYTEEQIISTDPAQILAIQKAKQELAANESAPMRAEAIPLPQSTPAPIEATPGLEEVKIRETPGVGASLTPGVEENFGLEEPIEPKITETMIEEDLKEKIKVKEELDTNRKIQSTKKALEDKGITPTEEDLIKNLGSEIEDLEEQMKNL</sequence>
<gene>
    <name evidence="2" type="ORF">US50_C0009G0009</name>
</gene>
<dbReference type="Gene3D" id="3.40.50.300">
    <property type="entry name" value="P-loop containing nucleotide triphosphate hydrolases"/>
    <property type="match status" value="1"/>
</dbReference>
<evidence type="ECO:0000313" key="3">
    <source>
        <dbReference type="Proteomes" id="UP000033876"/>
    </source>
</evidence>
<name>A0A0G0GXE4_9BACT</name>
<dbReference type="SUPFAM" id="SSF52540">
    <property type="entry name" value="P-loop containing nucleoside triphosphate hydrolases"/>
    <property type="match status" value="1"/>
</dbReference>
<protein>
    <submittedName>
        <fullName evidence="2">Type IV secretory pathway VirB4 component-like protein</fullName>
    </submittedName>
</protein>
<proteinExistence type="predicted"/>
<dbReference type="PATRIC" id="fig|1618742.3.peg.239"/>
<dbReference type="Proteomes" id="UP000033876">
    <property type="component" value="Unassembled WGS sequence"/>
</dbReference>
<comment type="caution">
    <text evidence="2">The sequence shown here is derived from an EMBL/GenBank/DDBJ whole genome shotgun (WGS) entry which is preliminary data.</text>
</comment>
<evidence type="ECO:0000259" key="1">
    <source>
        <dbReference type="Pfam" id="PF19044"/>
    </source>
</evidence>
<feature type="domain" description="TraG P-loop" evidence="1">
    <location>
        <begin position="253"/>
        <end position="556"/>
    </location>
</feature>